<dbReference type="Gene3D" id="3.40.5.100">
    <property type="match status" value="1"/>
</dbReference>
<evidence type="ECO:0000256" key="4">
    <source>
        <dbReference type="ARBA" id="ARBA00047941"/>
    </source>
</evidence>
<proteinExistence type="inferred from homology"/>
<dbReference type="SUPFAM" id="SSF53335">
    <property type="entry name" value="S-adenosyl-L-methionine-dependent methyltransferases"/>
    <property type="match status" value="1"/>
</dbReference>
<dbReference type="PANTHER" id="PTHR43675">
    <property type="entry name" value="ARSENITE METHYLTRANSFERASE"/>
    <property type="match status" value="1"/>
</dbReference>
<dbReference type="CDD" id="cd02440">
    <property type="entry name" value="AdoMet_MTases"/>
    <property type="match status" value="1"/>
</dbReference>
<evidence type="ECO:0000256" key="6">
    <source>
        <dbReference type="ARBA" id="ARBA00048428"/>
    </source>
</evidence>
<dbReference type="GO" id="GO:0030791">
    <property type="term" value="F:arsenite methyltransferase activity"/>
    <property type="evidence" value="ECO:0007669"/>
    <property type="project" value="UniProtKB-EC"/>
</dbReference>
<dbReference type="AlphaFoldDB" id="A0A974BS35"/>
<evidence type="ECO:0000256" key="1">
    <source>
        <dbReference type="ARBA" id="ARBA00034487"/>
    </source>
</evidence>
<dbReference type="InterPro" id="IPR029063">
    <property type="entry name" value="SAM-dependent_MTases_sf"/>
</dbReference>
<comment type="catalytic activity">
    <reaction evidence="4">
        <text>arsenic triglutathione + [thioredoxin]-dithiol + S-adenosyl-L-methionine + 2 H2O = methylarsonous acid + [thioredoxin]-disulfide + 3 glutathione + S-adenosyl-L-homocysteine + H(+)</text>
        <dbReference type="Rhea" id="RHEA:69460"/>
        <dbReference type="Rhea" id="RHEA-COMP:10698"/>
        <dbReference type="Rhea" id="RHEA-COMP:10700"/>
        <dbReference type="ChEBI" id="CHEBI:15377"/>
        <dbReference type="ChEBI" id="CHEBI:15378"/>
        <dbReference type="ChEBI" id="CHEBI:17826"/>
        <dbReference type="ChEBI" id="CHEBI:29950"/>
        <dbReference type="ChEBI" id="CHEBI:50058"/>
        <dbReference type="ChEBI" id="CHEBI:57856"/>
        <dbReference type="ChEBI" id="CHEBI:57925"/>
        <dbReference type="ChEBI" id="CHEBI:59789"/>
        <dbReference type="ChEBI" id="CHEBI:183640"/>
        <dbReference type="EC" id="2.1.1.137"/>
    </reaction>
</comment>
<dbReference type="PANTHER" id="PTHR43675:SF35">
    <property type="entry name" value="ARSENITE METHYLTRANSFERASE"/>
    <property type="match status" value="1"/>
</dbReference>
<organism evidence="9">
    <name type="scientific">Xenopus laevis</name>
    <name type="common">African clawed frog</name>
    <dbReference type="NCBI Taxonomy" id="8355"/>
    <lineage>
        <taxon>Eukaryota</taxon>
        <taxon>Metazoa</taxon>
        <taxon>Chordata</taxon>
        <taxon>Craniata</taxon>
        <taxon>Vertebrata</taxon>
        <taxon>Euteleostomi</taxon>
        <taxon>Amphibia</taxon>
        <taxon>Batrachia</taxon>
        <taxon>Anura</taxon>
        <taxon>Pipoidea</taxon>
        <taxon>Pipidae</taxon>
        <taxon>Xenopodinae</taxon>
        <taxon>Xenopus</taxon>
        <taxon>Xenopus</taxon>
    </lineage>
</organism>
<comment type="catalytic activity">
    <reaction evidence="5">
        <text>arsenic triglutathione + 2 [thioredoxin]-dithiol + 2 S-adenosyl-L-methionine + H2O = dimethylarsinous acid + 2 [thioredoxin]-disulfide + 3 glutathione + 2 S-adenosyl-L-homocysteine + 2 H(+)</text>
        <dbReference type="Rhea" id="RHEA:69464"/>
        <dbReference type="Rhea" id="RHEA-COMP:10698"/>
        <dbReference type="Rhea" id="RHEA-COMP:10700"/>
        <dbReference type="ChEBI" id="CHEBI:15377"/>
        <dbReference type="ChEBI" id="CHEBI:15378"/>
        <dbReference type="ChEBI" id="CHEBI:23808"/>
        <dbReference type="ChEBI" id="CHEBI:29950"/>
        <dbReference type="ChEBI" id="CHEBI:50058"/>
        <dbReference type="ChEBI" id="CHEBI:57856"/>
        <dbReference type="ChEBI" id="CHEBI:57925"/>
        <dbReference type="ChEBI" id="CHEBI:59789"/>
        <dbReference type="ChEBI" id="CHEBI:183640"/>
        <dbReference type="EC" id="2.1.1.137"/>
    </reaction>
</comment>
<dbReference type="InterPro" id="IPR025714">
    <property type="entry name" value="Methyltranfer_dom"/>
</dbReference>
<evidence type="ECO:0000256" key="3">
    <source>
        <dbReference type="ARBA" id="ARBA00034545"/>
    </source>
</evidence>
<dbReference type="GO" id="GO:0005829">
    <property type="term" value="C:cytosol"/>
    <property type="evidence" value="ECO:0007669"/>
    <property type="project" value="TreeGrafter"/>
</dbReference>
<comment type="similarity">
    <text evidence="1">Belongs to the methyltransferase superfamily. Arsenite methyltransferase family.</text>
</comment>
<dbReference type="Gene3D" id="3.40.50.150">
    <property type="entry name" value="Vaccinia Virus protein VP39"/>
    <property type="match status" value="1"/>
</dbReference>
<dbReference type="GO" id="GO:0009404">
    <property type="term" value="P:toxin metabolic process"/>
    <property type="evidence" value="ECO:0007669"/>
    <property type="project" value="TreeGrafter"/>
</dbReference>
<dbReference type="InterPro" id="IPR026669">
    <property type="entry name" value="Arsenite_MeTrfase-like"/>
</dbReference>
<dbReference type="Proteomes" id="UP000694892">
    <property type="component" value="Unassembled WGS sequence"/>
</dbReference>
<dbReference type="EC" id="2.1.1.137" evidence="2"/>
<feature type="domain" description="Methyltransferase" evidence="8">
    <location>
        <begin position="136"/>
        <end position="287"/>
    </location>
</feature>
<gene>
    <name evidence="9" type="ORF">XELAEV_18003906mg</name>
</gene>
<evidence type="ECO:0000256" key="7">
    <source>
        <dbReference type="SAM" id="MobiDB-lite"/>
    </source>
</evidence>
<accession>A0A974BS35</accession>
<evidence type="ECO:0000256" key="2">
    <source>
        <dbReference type="ARBA" id="ARBA00034521"/>
    </source>
</evidence>
<dbReference type="EMBL" id="KV467230">
    <property type="protein sequence ID" value="OCT57161.1"/>
    <property type="molecule type" value="Genomic_DNA"/>
</dbReference>
<name>A0A974BS35_XENLA</name>
<evidence type="ECO:0000259" key="8">
    <source>
        <dbReference type="Pfam" id="PF13847"/>
    </source>
</evidence>
<reference evidence="9" key="1">
    <citation type="submission" date="2016-05" db="EMBL/GenBank/DDBJ databases">
        <title>WGS assembly of Xenopus laevis.</title>
        <authorList>
            <person name="Session A."/>
            <person name="Uno Y."/>
            <person name="Kwon T."/>
            <person name="Chapman J."/>
            <person name="Toyoda A."/>
            <person name="Takahashi S."/>
            <person name="Fukui A."/>
            <person name="Hikosaka A."/>
            <person name="Putnam N."/>
            <person name="Stites J."/>
            <person name="Van Heeringen S."/>
            <person name="Quigley I."/>
            <person name="Heinz S."/>
            <person name="Hellsten U."/>
            <person name="Lyons J."/>
            <person name="Suzuki A."/>
            <person name="Kondo M."/>
            <person name="Ogino H."/>
            <person name="Ochi H."/>
            <person name="Bogdanovic O."/>
            <person name="Lister R."/>
            <person name="Georgiou G."/>
            <person name="Paranjpe S."/>
            <person name="Van Kruijsbergen I."/>
            <person name="Mozaffari S."/>
            <person name="Shu S."/>
            <person name="Schmutz J."/>
            <person name="Jenkins J."/>
            <person name="Grimwood J."/>
            <person name="Carlson J."/>
            <person name="Mitros T."/>
            <person name="Simakov O."/>
            <person name="Heald R."/>
            <person name="Miller K."/>
            <person name="Haudenschild C."/>
            <person name="Kuroki Y."/>
            <person name="Tanaka T."/>
            <person name="Michiue T."/>
            <person name="Watanabe M."/>
            <person name="Kinoshita T."/>
            <person name="Ohta Y."/>
            <person name="Mawaribuchi S."/>
            <person name="Suzuki Y."/>
            <person name="Haramoto Y."/>
            <person name="Yamamoto T."/>
            <person name="Takagi C."/>
            <person name="Kitzman J."/>
            <person name="Shendure J."/>
            <person name="Nakayama T."/>
            <person name="Izutsu Y."/>
            <person name="Robert J."/>
            <person name="Dichmann D."/>
            <person name="Flajnik M."/>
            <person name="Houston D."/>
            <person name="Marcotte E."/>
            <person name="Wallingford J."/>
            <person name="Ito Y."/>
            <person name="Asashima M."/>
            <person name="Ueno N."/>
            <person name="Matsuda Y."/>
            <person name="Jan Veenstra G."/>
            <person name="Fujiyama A."/>
            <person name="Harland R."/>
            <person name="Taira M."/>
            <person name="Rokhsar D.S."/>
        </authorList>
    </citation>
    <scope>NUCLEOTIDE SEQUENCE</scope>
    <source>
        <strain evidence="9">J</strain>
        <tissue evidence="9">Blood</tissue>
    </source>
</reference>
<dbReference type="GO" id="GO:0018872">
    <property type="term" value="P:arsonoacetate metabolic process"/>
    <property type="evidence" value="ECO:0007669"/>
    <property type="project" value="TreeGrafter"/>
</dbReference>
<evidence type="ECO:0000313" key="9">
    <source>
        <dbReference type="EMBL" id="OCT57161.1"/>
    </source>
</evidence>
<sequence>MLGGSGRERNVCRRDCLSSWPVTLWKMSLCRWSKLYFNIPRLRWSTSRTTTLHSTASIHFSGNSSAIEKSCSTKTYEDVKDYYGKQLGNTKDLKTSACAAPSKPLPTHLKDALDNIHEDISSRYYGCGLSVPESLENCIMLDLGSGSGRDCYMLSKLVGQKGHVTGIDMTDEQLELSRQYIDFHTEKFGFQQPNVEFIKGYIEDLKAANIKDNRYDVIISNCVINLSPDKKAVLREAYRVLKDGGEIYFSDMYINKALPAELKENKLLWGEGIGGALTWKELFHIAAEIGFCTPRLVTARYITVNEELKNIVGDRKFVSATFRLFKVPQDAVKVKSQAVYNGGITGYEDKLEFDANFTFKVGEAVEVDQELGRILKRSRFADKFSLQEAEKMPCSESSHPIKETIGDPFEFAEAESNGAQSSCSGDNFEGGRCS</sequence>
<protein>
    <recommendedName>
        <fullName evidence="3">Arsenite methyltransferase</fullName>
        <ecNumber evidence="2">2.1.1.137</ecNumber>
    </recommendedName>
</protein>
<comment type="catalytic activity">
    <reaction evidence="6">
        <text>arsenic triglutathione + 3 [thioredoxin]-dithiol + 3 S-adenosyl-L-methionine = trimethylarsine + 3 [thioredoxin]-disulfide + 3 glutathione + 3 S-adenosyl-L-homocysteine + 3 H(+)</text>
        <dbReference type="Rhea" id="RHEA:69432"/>
        <dbReference type="Rhea" id="RHEA-COMP:10698"/>
        <dbReference type="Rhea" id="RHEA-COMP:10700"/>
        <dbReference type="ChEBI" id="CHEBI:15378"/>
        <dbReference type="ChEBI" id="CHEBI:27130"/>
        <dbReference type="ChEBI" id="CHEBI:29950"/>
        <dbReference type="ChEBI" id="CHEBI:50058"/>
        <dbReference type="ChEBI" id="CHEBI:57856"/>
        <dbReference type="ChEBI" id="CHEBI:57925"/>
        <dbReference type="ChEBI" id="CHEBI:59789"/>
        <dbReference type="ChEBI" id="CHEBI:183640"/>
        <dbReference type="EC" id="2.1.1.137"/>
    </reaction>
</comment>
<dbReference type="Pfam" id="PF13847">
    <property type="entry name" value="Methyltransf_31"/>
    <property type="match status" value="1"/>
</dbReference>
<evidence type="ECO:0000256" key="5">
    <source>
        <dbReference type="ARBA" id="ARBA00047943"/>
    </source>
</evidence>
<feature type="region of interest" description="Disordered" evidence="7">
    <location>
        <begin position="415"/>
        <end position="434"/>
    </location>
</feature>